<reference evidence="1 2" key="1">
    <citation type="submission" date="2020-04" db="EMBL/GenBank/DDBJ databases">
        <title>A Flavivirga sp. nov.</title>
        <authorList>
            <person name="Sun X."/>
        </authorList>
    </citation>
    <scope>NUCLEOTIDE SEQUENCE [LARGE SCALE GENOMIC DNA]</scope>
    <source>
        <strain evidence="1 2">Y03</strain>
    </source>
</reference>
<keyword evidence="2" id="KW-1185">Reference proteome</keyword>
<organism evidence="1 2">
    <name type="scientific">Flavivirga algicola</name>
    <dbReference type="NCBI Taxonomy" id="2729136"/>
    <lineage>
        <taxon>Bacteria</taxon>
        <taxon>Pseudomonadati</taxon>
        <taxon>Bacteroidota</taxon>
        <taxon>Flavobacteriia</taxon>
        <taxon>Flavobacteriales</taxon>
        <taxon>Flavobacteriaceae</taxon>
        <taxon>Flavivirga</taxon>
    </lineage>
</organism>
<dbReference type="RefSeq" id="WP_169675580.1">
    <property type="nucleotide sequence ID" value="NZ_JABBHF010000009.1"/>
</dbReference>
<sequence>MKKTDISIKNITIASIKRHTTQPFDFKYSDIYENDKVILNERVGNQINFEDGEELICSTIINDSIWSVLTTRRIITLEGVGKVEHYLSGLKRRDAGDFKGYSKQEYTKGFLHFDDDKIIPYFIETGKASMIMIYGVNTTTQQL</sequence>
<name>A0ABX1S1B7_9FLAO</name>
<accession>A0ABX1S1B7</accession>
<dbReference type="EMBL" id="JABBHF010000009">
    <property type="protein sequence ID" value="NMH89018.1"/>
    <property type="molecule type" value="Genomic_DNA"/>
</dbReference>
<gene>
    <name evidence="1" type="ORF">HHX25_16010</name>
</gene>
<comment type="caution">
    <text evidence="1">The sequence shown here is derived from an EMBL/GenBank/DDBJ whole genome shotgun (WGS) entry which is preliminary data.</text>
</comment>
<evidence type="ECO:0000313" key="1">
    <source>
        <dbReference type="EMBL" id="NMH89018.1"/>
    </source>
</evidence>
<dbReference type="Proteomes" id="UP000746690">
    <property type="component" value="Unassembled WGS sequence"/>
</dbReference>
<proteinExistence type="predicted"/>
<protein>
    <submittedName>
        <fullName evidence="1">Uncharacterized protein</fullName>
    </submittedName>
</protein>
<evidence type="ECO:0000313" key="2">
    <source>
        <dbReference type="Proteomes" id="UP000746690"/>
    </source>
</evidence>